<organism evidence="2 3">
    <name type="scientific">Dreissena polymorpha</name>
    <name type="common">Zebra mussel</name>
    <name type="synonym">Mytilus polymorpha</name>
    <dbReference type="NCBI Taxonomy" id="45954"/>
    <lineage>
        <taxon>Eukaryota</taxon>
        <taxon>Metazoa</taxon>
        <taxon>Spiralia</taxon>
        <taxon>Lophotrochozoa</taxon>
        <taxon>Mollusca</taxon>
        <taxon>Bivalvia</taxon>
        <taxon>Autobranchia</taxon>
        <taxon>Heteroconchia</taxon>
        <taxon>Euheterodonta</taxon>
        <taxon>Imparidentia</taxon>
        <taxon>Neoheterodontei</taxon>
        <taxon>Myida</taxon>
        <taxon>Dreissenoidea</taxon>
        <taxon>Dreissenidae</taxon>
        <taxon>Dreissena</taxon>
    </lineage>
</organism>
<name>A0A9D4LJF1_DREPO</name>
<dbReference type="AlphaFoldDB" id="A0A9D4LJF1"/>
<keyword evidence="3" id="KW-1185">Reference proteome</keyword>
<gene>
    <name evidence="2" type="ORF">DPMN_102658</name>
</gene>
<proteinExistence type="predicted"/>
<evidence type="ECO:0000256" key="1">
    <source>
        <dbReference type="SAM" id="MobiDB-lite"/>
    </source>
</evidence>
<feature type="region of interest" description="Disordered" evidence="1">
    <location>
        <begin position="1"/>
        <end position="28"/>
    </location>
</feature>
<reference evidence="2" key="2">
    <citation type="submission" date="2020-11" db="EMBL/GenBank/DDBJ databases">
        <authorList>
            <person name="McCartney M.A."/>
            <person name="Auch B."/>
            <person name="Kono T."/>
            <person name="Mallez S."/>
            <person name="Becker A."/>
            <person name="Gohl D.M."/>
            <person name="Silverstein K.A.T."/>
            <person name="Koren S."/>
            <person name="Bechman K.B."/>
            <person name="Herman A."/>
            <person name="Abrahante J.E."/>
            <person name="Garbe J."/>
        </authorList>
    </citation>
    <scope>NUCLEOTIDE SEQUENCE</scope>
    <source>
        <strain evidence="2">Duluth1</strain>
        <tissue evidence="2">Whole animal</tissue>
    </source>
</reference>
<comment type="caution">
    <text evidence="2">The sequence shown here is derived from an EMBL/GenBank/DDBJ whole genome shotgun (WGS) entry which is preliminary data.</text>
</comment>
<evidence type="ECO:0000313" key="3">
    <source>
        <dbReference type="Proteomes" id="UP000828390"/>
    </source>
</evidence>
<reference evidence="2" key="1">
    <citation type="journal article" date="2019" name="bioRxiv">
        <title>The Genome of the Zebra Mussel, Dreissena polymorpha: A Resource for Invasive Species Research.</title>
        <authorList>
            <person name="McCartney M.A."/>
            <person name="Auch B."/>
            <person name="Kono T."/>
            <person name="Mallez S."/>
            <person name="Zhang Y."/>
            <person name="Obille A."/>
            <person name="Becker A."/>
            <person name="Abrahante J.E."/>
            <person name="Garbe J."/>
            <person name="Badalamenti J.P."/>
            <person name="Herman A."/>
            <person name="Mangelson H."/>
            <person name="Liachko I."/>
            <person name="Sullivan S."/>
            <person name="Sone E.D."/>
            <person name="Koren S."/>
            <person name="Silverstein K.A.T."/>
            <person name="Beckman K.B."/>
            <person name="Gohl D.M."/>
        </authorList>
    </citation>
    <scope>NUCLEOTIDE SEQUENCE</scope>
    <source>
        <strain evidence="2">Duluth1</strain>
        <tissue evidence="2">Whole animal</tissue>
    </source>
</reference>
<dbReference type="Proteomes" id="UP000828390">
    <property type="component" value="Unassembled WGS sequence"/>
</dbReference>
<accession>A0A9D4LJF1</accession>
<sequence length="52" mass="5603">MSSSAMSPDTHSVTGQSSPSVYFGLSRRGRLTSLTDSRGCRGNTREVIRITV</sequence>
<evidence type="ECO:0000313" key="2">
    <source>
        <dbReference type="EMBL" id="KAH3859837.1"/>
    </source>
</evidence>
<feature type="compositionally biased region" description="Polar residues" evidence="1">
    <location>
        <begin position="1"/>
        <end position="20"/>
    </location>
</feature>
<dbReference type="EMBL" id="JAIWYP010000003">
    <property type="protein sequence ID" value="KAH3859837.1"/>
    <property type="molecule type" value="Genomic_DNA"/>
</dbReference>
<protein>
    <submittedName>
        <fullName evidence="2">Uncharacterized protein</fullName>
    </submittedName>
</protein>